<keyword evidence="5" id="KW-0472">Membrane</keyword>
<accession>A0A1I4EJG8</accession>
<keyword evidence="1" id="KW-0808">Transferase</keyword>
<dbReference type="AlphaFoldDB" id="A0A1I4EJG8"/>
<dbReference type="PANTHER" id="PTHR24421">
    <property type="entry name" value="NITRATE/NITRITE SENSOR PROTEIN NARX-RELATED"/>
    <property type="match status" value="1"/>
</dbReference>
<evidence type="ECO:0000256" key="2">
    <source>
        <dbReference type="ARBA" id="ARBA00022777"/>
    </source>
</evidence>
<keyword evidence="2 8" id="KW-0418">Kinase</keyword>
<dbReference type="GO" id="GO:0016020">
    <property type="term" value="C:membrane"/>
    <property type="evidence" value="ECO:0007669"/>
    <property type="project" value="InterPro"/>
</dbReference>
<feature type="transmembrane region" description="Helical" evidence="5">
    <location>
        <begin position="49"/>
        <end position="71"/>
    </location>
</feature>
<name>A0A1I4EJG8_9ACTN</name>
<evidence type="ECO:0000313" key="9">
    <source>
        <dbReference type="Proteomes" id="UP000199152"/>
    </source>
</evidence>
<dbReference type="InterPro" id="IPR036890">
    <property type="entry name" value="HATPase_C_sf"/>
</dbReference>
<gene>
    <name evidence="8" type="ORF">SAMN04488085_10634</name>
</gene>
<keyword evidence="5" id="KW-1133">Transmembrane helix</keyword>
<evidence type="ECO:0000256" key="4">
    <source>
        <dbReference type="SAM" id="MobiDB-lite"/>
    </source>
</evidence>
<dbReference type="GO" id="GO:0046983">
    <property type="term" value="F:protein dimerization activity"/>
    <property type="evidence" value="ECO:0007669"/>
    <property type="project" value="InterPro"/>
</dbReference>
<proteinExistence type="predicted"/>
<dbReference type="SUPFAM" id="SSF55874">
    <property type="entry name" value="ATPase domain of HSP90 chaperone/DNA topoisomerase II/histidine kinase"/>
    <property type="match status" value="1"/>
</dbReference>
<evidence type="ECO:0000259" key="6">
    <source>
        <dbReference type="Pfam" id="PF02518"/>
    </source>
</evidence>
<dbReference type="InParanoid" id="A0A1I4EJG8"/>
<dbReference type="Proteomes" id="UP000199152">
    <property type="component" value="Unassembled WGS sequence"/>
</dbReference>
<dbReference type="GO" id="GO:0000155">
    <property type="term" value="F:phosphorelay sensor kinase activity"/>
    <property type="evidence" value="ECO:0007669"/>
    <property type="project" value="InterPro"/>
</dbReference>
<dbReference type="STRING" id="504800.SAMN04488085_10634"/>
<keyword evidence="3" id="KW-0902">Two-component regulatory system</keyword>
<evidence type="ECO:0000256" key="5">
    <source>
        <dbReference type="SAM" id="Phobius"/>
    </source>
</evidence>
<organism evidence="8 9">
    <name type="scientific">Geodermatophilus ruber</name>
    <dbReference type="NCBI Taxonomy" id="504800"/>
    <lineage>
        <taxon>Bacteria</taxon>
        <taxon>Bacillati</taxon>
        <taxon>Actinomycetota</taxon>
        <taxon>Actinomycetes</taxon>
        <taxon>Geodermatophilales</taxon>
        <taxon>Geodermatophilaceae</taxon>
        <taxon>Geodermatophilus</taxon>
    </lineage>
</organism>
<dbReference type="Gene3D" id="1.20.5.1930">
    <property type="match status" value="1"/>
</dbReference>
<keyword evidence="5" id="KW-0812">Transmembrane</keyword>
<evidence type="ECO:0000259" key="7">
    <source>
        <dbReference type="Pfam" id="PF07730"/>
    </source>
</evidence>
<keyword evidence="9" id="KW-1185">Reference proteome</keyword>
<evidence type="ECO:0000256" key="3">
    <source>
        <dbReference type="ARBA" id="ARBA00023012"/>
    </source>
</evidence>
<dbReference type="Pfam" id="PF07730">
    <property type="entry name" value="HisKA_3"/>
    <property type="match status" value="1"/>
</dbReference>
<sequence>MTTDTVRTAERTATAGQRAPGDGGPEWVVLVDGASAGRSRRRSPSVRQVVSRFVAANLVAVLLLLAGGVWASIEAAENEALADARHTTDLLATLLVEPTLDERVMAGDPAALAAFDTSLGERLAEAGVIRVKIWTADGRIVYSDEAALIGQPYQLDAEDRRALRDGVTRAEVSDLSRPENRFERSEGRLLEVYRQIDGPASQPLLLETYTPYEQATARQREIWWGFAPILVAVVLILVAVQLPLGHRMATQLRATQREREQLQARALDASTEERRLIAGSLHDGIVQDVSASALLVARAADQLRAAGARQVGEGLGQAAGALRESVGSLRSLLVEIYPATLEQAGLPMALADLAGRLRPRGIEVRLHVDDDLDPPPAAASVVLRTVQEALRNVVKHAGARSVDVTVEQTAAGLVLEVTDDGVGFDLAAPRRSADHHLGLRLLGDLAATEGAFLAVRTAPGAGTSLRLEVPWS</sequence>
<dbReference type="EMBL" id="FOSW01000006">
    <property type="protein sequence ID" value="SFL05200.1"/>
    <property type="molecule type" value="Genomic_DNA"/>
</dbReference>
<dbReference type="CDD" id="cd16917">
    <property type="entry name" value="HATPase_UhpB-NarQ-NarX-like"/>
    <property type="match status" value="1"/>
</dbReference>
<dbReference type="Pfam" id="PF02518">
    <property type="entry name" value="HATPase_c"/>
    <property type="match status" value="1"/>
</dbReference>
<dbReference type="InterPro" id="IPR050482">
    <property type="entry name" value="Sensor_HK_TwoCompSys"/>
</dbReference>
<feature type="domain" description="Signal transduction histidine kinase subgroup 3 dimerisation and phosphoacceptor" evidence="7">
    <location>
        <begin position="273"/>
        <end position="340"/>
    </location>
</feature>
<protein>
    <submittedName>
        <fullName evidence="8">Histidine kinase</fullName>
    </submittedName>
</protein>
<dbReference type="RefSeq" id="WP_177212755.1">
    <property type="nucleotide sequence ID" value="NZ_FOSW01000006.1"/>
</dbReference>
<reference evidence="8 9" key="1">
    <citation type="submission" date="2016-10" db="EMBL/GenBank/DDBJ databases">
        <authorList>
            <person name="de Groot N.N."/>
        </authorList>
    </citation>
    <scope>NUCLEOTIDE SEQUENCE [LARGE SCALE GENOMIC DNA]</scope>
    <source>
        <strain evidence="8 9">DSM 45317</strain>
    </source>
</reference>
<feature type="domain" description="Histidine kinase/HSP90-like ATPase" evidence="6">
    <location>
        <begin position="383"/>
        <end position="470"/>
    </location>
</feature>
<feature type="region of interest" description="Disordered" evidence="4">
    <location>
        <begin position="1"/>
        <end position="26"/>
    </location>
</feature>
<evidence type="ECO:0000256" key="1">
    <source>
        <dbReference type="ARBA" id="ARBA00022679"/>
    </source>
</evidence>
<dbReference type="InterPro" id="IPR011712">
    <property type="entry name" value="Sig_transdc_His_kin_sub3_dim/P"/>
</dbReference>
<feature type="transmembrane region" description="Helical" evidence="5">
    <location>
        <begin position="222"/>
        <end position="244"/>
    </location>
</feature>
<dbReference type="InterPro" id="IPR003594">
    <property type="entry name" value="HATPase_dom"/>
</dbReference>
<evidence type="ECO:0000313" key="8">
    <source>
        <dbReference type="EMBL" id="SFL05200.1"/>
    </source>
</evidence>
<dbReference type="Gene3D" id="3.30.565.10">
    <property type="entry name" value="Histidine kinase-like ATPase, C-terminal domain"/>
    <property type="match status" value="1"/>
</dbReference>
<dbReference type="FunCoup" id="A0A1I4EJG8">
    <property type="interactions" value="1"/>
</dbReference>